<evidence type="ECO:0000313" key="2">
    <source>
        <dbReference type="Proteomes" id="UP000299102"/>
    </source>
</evidence>
<protein>
    <submittedName>
        <fullName evidence="1">Uncharacterized protein</fullName>
    </submittedName>
</protein>
<keyword evidence="2" id="KW-1185">Reference proteome</keyword>
<comment type="caution">
    <text evidence="1">The sequence shown here is derived from an EMBL/GenBank/DDBJ whole genome shotgun (WGS) entry which is preliminary data.</text>
</comment>
<dbReference type="Proteomes" id="UP000299102">
    <property type="component" value="Unassembled WGS sequence"/>
</dbReference>
<evidence type="ECO:0000313" key="1">
    <source>
        <dbReference type="EMBL" id="GBP20851.1"/>
    </source>
</evidence>
<gene>
    <name evidence="1" type="ORF">EVAR_80668_1</name>
</gene>
<proteinExistence type="predicted"/>
<dbReference type="EMBL" id="BGZK01000123">
    <property type="protein sequence ID" value="GBP20851.1"/>
    <property type="molecule type" value="Genomic_DNA"/>
</dbReference>
<accession>A0A4C1U3H1</accession>
<reference evidence="1 2" key="1">
    <citation type="journal article" date="2019" name="Commun. Biol.">
        <title>The bagworm genome reveals a unique fibroin gene that provides high tensile strength.</title>
        <authorList>
            <person name="Kono N."/>
            <person name="Nakamura H."/>
            <person name="Ohtoshi R."/>
            <person name="Tomita M."/>
            <person name="Numata K."/>
            <person name="Arakawa K."/>
        </authorList>
    </citation>
    <scope>NUCLEOTIDE SEQUENCE [LARGE SCALE GENOMIC DNA]</scope>
</reference>
<name>A0A4C1U3H1_EUMVA</name>
<sequence>MRQNWGLFRQTVRTTAKSDAFCITRASRGCTERLVSVSKSVPRTNDNDNWYLCRARPAQPCRGRAFCTAKRDVPCFLRIARADRFGYDTARTGGLDYLKRPPARRRRERANVMGLLDKRILLRSTPTRLVFKPRDKNGLNDSPMSHLSLT</sequence>
<organism evidence="1 2">
    <name type="scientific">Eumeta variegata</name>
    <name type="common">Bagworm moth</name>
    <name type="synonym">Eumeta japonica</name>
    <dbReference type="NCBI Taxonomy" id="151549"/>
    <lineage>
        <taxon>Eukaryota</taxon>
        <taxon>Metazoa</taxon>
        <taxon>Ecdysozoa</taxon>
        <taxon>Arthropoda</taxon>
        <taxon>Hexapoda</taxon>
        <taxon>Insecta</taxon>
        <taxon>Pterygota</taxon>
        <taxon>Neoptera</taxon>
        <taxon>Endopterygota</taxon>
        <taxon>Lepidoptera</taxon>
        <taxon>Glossata</taxon>
        <taxon>Ditrysia</taxon>
        <taxon>Tineoidea</taxon>
        <taxon>Psychidae</taxon>
        <taxon>Oiketicinae</taxon>
        <taxon>Eumeta</taxon>
    </lineage>
</organism>
<dbReference type="AlphaFoldDB" id="A0A4C1U3H1"/>